<dbReference type="EMBL" id="CAJNOR010002087">
    <property type="protein sequence ID" value="CAF1246201.1"/>
    <property type="molecule type" value="Genomic_DNA"/>
</dbReference>
<proteinExistence type="predicted"/>
<keyword evidence="3" id="KW-1185">Reference proteome</keyword>
<dbReference type="Proteomes" id="UP000663828">
    <property type="component" value="Unassembled WGS sequence"/>
</dbReference>
<reference evidence="1" key="1">
    <citation type="submission" date="2021-02" db="EMBL/GenBank/DDBJ databases">
        <authorList>
            <person name="Nowell W R."/>
        </authorList>
    </citation>
    <scope>NUCLEOTIDE SEQUENCE</scope>
</reference>
<accession>A0A814ZNG1</accession>
<evidence type="ECO:0000313" key="2">
    <source>
        <dbReference type="EMBL" id="CAF1536237.1"/>
    </source>
</evidence>
<sequence>MGKLVNPYVYVLDPQVVIQQQANQKGLVVIEGKLTKPFTNTHLKLSIKYQDNQGNWITSWCKTLYSYNQYNENVRAAFELPASVSSSYNVKIELSSPTDFTNFDSIVWDKTVSHYKFGSYTAVNCDLDENEYTILLTPKKEETLNTDAHGLVTGVKDRVTSAHFWNRLNTGYSLDNKKDDVIFSLKTPAELFTDTNGAKSIRMINEGATSDILGSTPESIYNVGPTHPIPYLYSYEDPVYMFAGKFSINGFFIKFSQWPGEPNGPGYHDFKNPNKLRSRYFNLYNTMNEKLSDFISDQEPVVFVSSMTTGFRVYKHDGTFTNLTGSSNYGQLYFGYTNSRGSRRGPGSENLIISHTSQMTLYGMGALRNDFANIIGYSSIRSMEDIEKEIFKFIKYTGIFGNSTAYDDTSEYVSQCFTTNPEAISDYVVVDWTKAPNSYIFTGKDKNGNDVDGLYIPVKKAYEMWSKGGEFMKDENGNYTSIPSGTATGGLYWEDEPGLIKSIALEGTGENAKIKVLVNKLKEGNAVVSYRVNNKIYWTWHVWVTDDPTVNGSTYRLGFEKDKNGNLVTDWKWMDRNLGATNSNFLGNDWHKSQGLQYQWGRKDPFPNLGHKDGTMYEISGEIGNIRHSGAVYKTGSTSSLPIKYRGNLYPQDNTGYDTPNGNIRYSVQNPIHMIIPPLYVKRSNETVINNGENMFVQKNDKSWYHQMRTTWFSKQKYRNDFNSADPSQNVAWDLWGDTRGGKISDLNNAQLAEESKRYAMKSPYDPCPGNWRVPSYYDNIGSHTNDNNASPWGRIGGANDVDTFTSNLSTSSTRFPGIKIYPGLGYDFTGVVNRNLGLIPINGNYEYYPNYVTINSIKTSGLVTPKMVYQDGSSDGALGSSTFSVGAAGGGPWYGPRGLGYVSDPGNVKETANNFGWYTINSLSHDGNTHETSGIRCIKDPNNAYMPTAFETEFIGSPTEEYAFSTIINWMKEPNSYIEYTNSSLPTQNPTDKDRVIEIPLRKAYAMYKLHLSTTDEYPQGSVKSSSVVWTTNTDLIQNMQIIDGTKETAKLKVTLNENQFGNAVVAFHLGNSGQWSNGEMQDPIIWSWHIWAPETIVGSVDYETETLENGGIINVTNSAFVNPVRSIGVPLKTTFMDRDLGALMIFPVEAAGGSASEKYSYVPQISKSGGLHFQWGRKDPLPVFFNAGGNYYFGSATSGIYRNMNKYTIRTQSGPISNGIIPYSGVIDNDNYMDNYSKEFSTDYSSILLSTDSKKDKIKKVLIYSVNNPLYFLYQNPSNETNQFKKVRDWVSDENGQFTDRWGHGTEKSPFDPCPEGWRIPDTFGSSVHSILPQLNNFYSYWPFSSGSNPWYYNGYQASGSGKYGLFPSGVYHAKRDAYSPANQFFPGSKASISNYPATRFGFVFNNNRYKIGNYANNGIRGFEGGKDLTMITIDGPHRLRFYMSGAWTASPTDVYSGTAIGLHFNIESSAEFNMQTGYPYYPQAAMSCRCAKINYDRNGNEIGRYDPVTTTTNS</sequence>
<evidence type="ECO:0000313" key="3">
    <source>
        <dbReference type="Proteomes" id="UP000663828"/>
    </source>
</evidence>
<evidence type="ECO:0000313" key="1">
    <source>
        <dbReference type="EMBL" id="CAF1246201.1"/>
    </source>
</evidence>
<dbReference type="OrthoDB" id="10025494at2759"/>
<name>A0A814ZNG1_ADIRI</name>
<protein>
    <submittedName>
        <fullName evidence="1">Uncharacterized protein</fullName>
    </submittedName>
</protein>
<comment type="caution">
    <text evidence="1">The sequence shown here is derived from an EMBL/GenBank/DDBJ whole genome shotgun (WGS) entry which is preliminary data.</text>
</comment>
<dbReference type="Proteomes" id="UP000663852">
    <property type="component" value="Unassembled WGS sequence"/>
</dbReference>
<gene>
    <name evidence="2" type="ORF">EDS130_LOCUS44968</name>
    <name evidence="1" type="ORF">XAT740_LOCUS26007</name>
</gene>
<organism evidence="1 3">
    <name type="scientific">Adineta ricciae</name>
    <name type="common">Rotifer</name>
    <dbReference type="NCBI Taxonomy" id="249248"/>
    <lineage>
        <taxon>Eukaryota</taxon>
        <taxon>Metazoa</taxon>
        <taxon>Spiralia</taxon>
        <taxon>Gnathifera</taxon>
        <taxon>Rotifera</taxon>
        <taxon>Eurotatoria</taxon>
        <taxon>Bdelloidea</taxon>
        <taxon>Adinetida</taxon>
        <taxon>Adinetidae</taxon>
        <taxon>Adineta</taxon>
    </lineage>
</organism>
<dbReference type="EMBL" id="CAJNOJ010000967">
    <property type="protein sequence ID" value="CAF1536237.1"/>
    <property type="molecule type" value="Genomic_DNA"/>
</dbReference>